<accession>A0A5E4NRE8</accession>
<dbReference type="PANTHER" id="PTHR24359:SF1">
    <property type="entry name" value="INHIBITOR OF NUCLEAR FACTOR KAPPA-B KINASE EPSILON SUBUNIT HOMOLOG 1-RELATED"/>
    <property type="match status" value="1"/>
</dbReference>
<evidence type="ECO:0000256" key="2">
    <source>
        <dbReference type="ARBA" id="ARBA00022840"/>
    </source>
</evidence>
<evidence type="ECO:0000256" key="5">
    <source>
        <dbReference type="SAM" id="MobiDB-lite"/>
    </source>
</evidence>
<evidence type="ECO:0000256" key="3">
    <source>
        <dbReference type="PROSITE-ProRule" id="PRU10141"/>
    </source>
</evidence>
<keyword evidence="2 3" id="KW-0067">ATP-binding</keyword>
<dbReference type="PROSITE" id="PS00107">
    <property type="entry name" value="PROTEIN_KINASE_ATP"/>
    <property type="match status" value="1"/>
</dbReference>
<keyword evidence="7" id="KW-0808">Transferase</keyword>
<evidence type="ECO:0000313" key="8">
    <source>
        <dbReference type="Proteomes" id="UP000325440"/>
    </source>
</evidence>
<evidence type="ECO:0000256" key="1">
    <source>
        <dbReference type="ARBA" id="ARBA00022741"/>
    </source>
</evidence>
<protein>
    <submittedName>
        <fullName evidence="7">Protein kinase domain,Protein kinase-like domain,Serine/threonine-protein kinase, active</fullName>
    </submittedName>
</protein>
<keyword evidence="7" id="KW-0418">Kinase</keyword>
<evidence type="ECO:0000259" key="6">
    <source>
        <dbReference type="PROSITE" id="PS50011"/>
    </source>
</evidence>
<dbReference type="SUPFAM" id="SSF56112">
    <property type="entry name" value="Protein kinase-like (PK-like)"/>
    <property type="match status" value="1"/>
</dbReference>
<keyword evidence="8" id="KW-1185">Reference proteome</keyword>
<dbReference type="Proteomes" id="UP000325440">
    <property type="component" value="Unassembled WGS sequence"/>
</dbReference>
<dbReference type="EMBL" id="CABPRJ010002395">
    <property type="protein sequence ID" value="VVC45134.1"/>
    <property type="molecule type" value="Genomic_DNA"/>
</dbReference>
<dbReference type="AlphaFoldDB" id="A0A5E4NRE8"/>
<comment type="similarity">
    <text evidence="4">Belongs to the protein kinase superfamily.</text>
</comment>
<dbReference type="PROSITE" id="PS50011">
    <property type="entry name" value="PROTEIN_KINASE_DOM"/>
    <property type="match status" value="1"/>
</dbReference>
<keyword evidence="4" id="KW-0723">Serine/threonine-protein kinase</keyword>
<name>A0A5E4NRE8_9HEMI</name>
<proteinExistence type="inferred from homology"/>
<feature type="binding site" evidence="3">
    <location>
        <position position="81"/>
    </location>
    <ligand>
        <name>ATP</name>
        <dbReference type="ChEBI" id="CHEBI:30616"/>
    </ligand>
</feature>
<evidence type="ECO:0000313" key="7">
    <source>
        <dbReference type="EMBL" id="VVC45134.1"/>
    </source>
</evidence>
<dbReference type="PANTHER" id="PTHR24359">
    <property type="entry name" value="SERINE/THREONINE-PROTEIN KINASE SBK1"/>
    <property type="match status" value="1"/>
</dbReference>
<dbReference type="InterPro" id="IPR011009">
    <property type="entry name" value="Kinase-like_dom_sf"/>
</dbReference>
<dbReference type="InterPro" id="IPR017441">
    <property type="entry name" value="Protein_kinase_ATP_BS"/>
</dbReference>
<dbReference type="Pfam" id="PF00069">
    <property type="entry name" value="Pkinase"/>
    <property type="match status" value="1"/>
</dbReference>
<dbReference type="Gene3D" id="1.10.510.10">
    <property type="entry name" value="Transferase(Phosphotransferase) domain 1"/>
    <property type="match status" value="1"/>
</dbReference>
<gene>
    <name evidence="7" type="ORF">CINCED_3A000857</name>
</gene>
<feature type="domain" description="Protein kinase" evidence="6">
    <location>
        <begin position="42"/>
        <end position="311"/>
    </location>
</feature>
<dbReference type="GO" id="GO:0004674">
    <property type="term" value="F:protein serine/threonine kinase activity"/>
    <property type="evidence" value="ECO:0007669"/>
    <property type="project" value="UniProtKB-KW"/>
</dbReference>
<dbReference type="SMART" id="SM00220">
    <property type="entry name" value="S_TKc"/>
    <property type="match status" value="1"/>
</dbReference>
<feature type="region of interest" description="Disordered" evidence="5">
    <location>
        <begin position="378"/>
        <end position="420"/>
    </location>
</feature>
<reference evidence="7 8" key="1">
    <citation type="submission" date="2019-08" db="EMBL/GenBank/DDBJ databases">
        <authorList>
            <person name="Alioto T."/>
            <person name="Alioto T."/>
            <person name="Gomez Garrido J."/>
        </authorList>
    </citation>
    <scope>NUCLEOTIDE SEQUENCE [LARGE SCALE GENOMIC DNA]</scope>
</reference>
<dbReference type="PROSITE" id="PS00108">
    <property type="entry name" value="PROTEIN_KINASE_ST"/>
    <property type="match status" value="1"/>
</dbReference>
<dbReference type="OrthoDB" id="6513151at2759"/>
<sequence length="420" mass="48555">MSQSQFKFERKSGGVSRKLKHAGNVSKIREFELEKVDLIETFDIVQIVGEGWFGKILLVEHRGTDNEMVLKALPKNYTAIKDFYQEFHFSYHLSAHRNIVSTFDVAFQTASFYVFAQEYAPLGDLTSNISDSGIGELHSKSVAKQLVSAIQYIHSYDLVHRDIKLDNILVFKSDFSRIKLCDFGETRKNGSWVTRRNEWIPYMPPEILATDAEHKYKVETSHDVWQFAVVLFVCLTGCLPWQKASSEDPRFVSYVYWMSSNGLMSPFRRPKLFKMLTSNAQRMFRKFLQPNVHTRPSVLDEVQNFIDERWLSKYMLDKSKVSDDIDELSPSLYSYQTDQEENKKFMLAFSNCGIETVVVDRAAKKERIKQWIQSSVIEEEDEGNSCSEETGDNILNVSRKSSSDTEENELYALTTTKRDA</sequence>
<dbReference type="InterPro" id="IPR000719">
    <property type="entry name" value="Prot_kinase_dom"/>
</dbReference>
<evidence type="ECO:0000256" key="4">
    <source>
        <dbReference type="RuleBase" id="RU000304"/>
    </source>
</evidence>
<dbReference type="GO" id="GO:0005524">
    <property type="term" value="F:ATP binding"/>
    <property type="evidence" value="ECO:0007669"/>
    <property type="project" value="UniProtKB-UniRule"/>
</dbReference>
<organism evidence="7 8">
    <name type="scientific">Cinara cedri</name>
    <dbReference type="NCBI Taxonomy" id="506608"/>
    <lineage>
        <taxon>Eukaryota</taxon>
        <taxon>Metazoa</taxon>
        <taxon>Ecdysozoa</taxon>
        <taxon>Arthropoda</taxon>
        <taxon>Hexapoda</taxon>
        <taxon>Insecta</taxon>
        <taxon>Pterygota</taxon>
        <taxon>Neoptera</taxon>
        <taxon>Paraneoptera</taxon>
        <taxon>Hemiptera</taxon>
        <taxon>Sternorrhyncha</taxon>
        <taxon>Aphidomorpha</taxon>
        <taxon>Aphidoidea</taxon>
        <taxon>Aphididae</taxon>
        <taxon>Lachninae</taxon>
        <taxon>Cinara</taxon>
    </lineage>
</organism>
<dbReference type="InterPro" id="IPR008271">
    <property type="entry name" value="Ser/Thr_kinase_AS"/>
</dbReference>
<keyword evidence="1 3" id="KW-0547">Nucleotide-binding</keyword>